<dbReference type="InterPro" id="IPR027417">
    <property type="entry name" value="P-loop_NTPase"/>
</dbReference>
<name>A0A6S8TEH4_9STRA</name>
<accession>A0A6S8TEH4</accession>
<feature type="compositionally biased region" description="Polar residues" evidence="1">
    <location>
        <begin position="44"/>
        <end position="57"/>
    </location>
</feature>
<evidence type="ECO:0000313" key="3">
    <source>
        <dbReference type="EMBL" id="CAE0461801.1"/>
    </source>
</evidence>
<sequence>MKEKMEHRSFALIIALALFCSVFGIRKISNMNNNHDGDHRNYQHDNSSNRRSMGDSSTDCNGAIRIDGINEGKADLAHVTIPLISTTNALPNFENGAAGGVVLFYHVAKTGGTPIRTLFQNLARKDDSLGGGNFRYMRYMNPPSPNNHAMPMKVEADGCNPKPSLTEHCIPNEDKNRLPMFDAIITDLLTNRKIKNKENRKNSPKQEKETLLLEIHGGSPGLKDLSRYITKWRSHSESNDNYRPFFAFTIVRDPTAHVMSYFNFYYSTRCDFQWCEREPNGHTLIPREDTMNEKKEQLLKTARQSPNRQCFLLNHASNVEGMHSSFYNKCSVNEEDCNHIYSNIMRSTLDWVGTAENMSSELIPLLSYVL</sequence>
<dbReference type="AlphaFoldDB" id="A0A6S8TEH4"/>
<dbReference type="EMBL" id="HBIO01008675">
    <property type="protein sequence ID" value="CAE0461800.1"/>
    <property type="molecule type" value="Transcribed_RNA"/>
</dbReference>
<evidence type="ECO:0000256" key="1">
    <source>
        <dbReference type="SAM" id="MobiDB-lite"/>
    </source>
</evidence>
<proteinExistence type="predicted"/>
<evidence type="ECO:0008006" key="4">
    <source>
        <dbReference type="Google" id="ProtNLM"/>
    </source>
</evidence>
<feature type="region of interest" description="Disordered" evidence="1">
    <location>
        <begin position="33"/>
        <end position="57"/>
    </location>
</feature>
<reference evidence="3" key="1">
    <citation type="submission" date="2021-01" db="EMBL/GenBank/DDBJ databases">
        <authorList>
            <person name="Corre E."/>
            <person name="Pelletier E."/>
            <person name="Niang G."/>
            <person name="Scheremetjew M."/>
            <person name="Finn R."/>
            <person name="Kale V."/>
            <person name="Holt S."/>
            <person name="Cochrane G."/>
            <person name="Meng A."/>
            <person name="Brown T."/>
            <person name="Cohen L."/>
        </authorList>
    </citation>
    <scope>NUCLEOTIDE SEQUENCE</scope>
    <source>
        <strain evidence="3">MM31A-1</strain>
    </source>
</reference>
<dbReference type="Gene3D" id="3.40.50.300">
    <property type="entry name" value="P-loop containing nucleotide triphosphate hydrolases"/>
    <property type="match status" value="1"/>
</dbReference>
<protein>
    <recommendedName>
        <fullName evidence="4">Sulfotransferase domain-containing protein</fullName>
    </recommendedName>
</protein>
<gene>
    <name evidence="2" type="ORF">CDEB00056_LOCUS6641</name>
    <name evidence="3" type="ORF">CDEB00056_LOCUS6642</name>
</gene>
<evidence type="ECO:0000313" key="2">
    <source>
        <dbReference type="EMBL" id="CAE0461800.1"/>
    </source>
</evidence>
<dbReference type="EMBL" id="HBIO01008676">
    <property type="protein sequence ID" value="CAE0461801.1"/>
    <property type="molecule type" value="Transcribed_RNA"/>
</dbReference>
<organism evidence="3">
    <name type="scientific">Chaetoceros debilis</name>
    <dbReference type="NCBI Taxonomy" id="122233"/>
    <lineage>
        <taxon>Eukaryota</taxon>
        <taxon>Sar</taxon>
        <taxon>Stramenopiles</taxon>
        <taxon>Ochrophyta</taxon>
        <taxon>Bacillariophyta</taxon>
        <taxon>Coscinodiscophyceae</taxon>
        <taxon>Chaetocerotophycidae</taxon>
        <taxon>Chaetocerotales</taxon>
        <taxon>Chaetocerotaceae</taxon>
        <taxon>Chaetoceros</taxon>
    </lineage>
</organism>